<dbReference type="RefSeq" id="WP_221023276.1">
    <property type="nucleotide sequence ID" value="NZ_JAIEZQ010000001.1"/>
</dbReference>
<gene>
    <name evidence="1" type="ORF">K1X13_01480</name>
</gene>
<accession>A0ABS7RFE4</accession>
<dbReference type="EMBL" id="JAIEZQ010000001">
    <property type="protein sequence ID" value="MBY9073481.1"/>
    <property type="molecule type" value="Genomic_DNA"/>
</dbReference>
<organism evidence="1 2">
    <name type="scientific">Nocardioides jiangsuensis</name>
    <dbReference type="NCBI Taxonomy" id="2866161"/>
    <lineage>
        <taxon>Bacteria</taxon>
        <taxon>Bacillati</taxon>
        <taxon>Actinomycetota</taxon>
        <taxon>Actinomycetes</taxon>
        <taxon>Propionibacteriales</taxon>
        <taxon>Nocardioidaceae</taxon>
        <taxon>Nocardioides</taxon>
    </lineage>
</organism>
<keyword evidence="2" id="KW-1185">Reference proteome</keyword>
<evidence type="ECO:0000313" key="2">
    <source>
        <dbReference type="Proteomes" id="UP000754710"/>
    </source>
</evidence>
<evidence type="ECO:0000313" key="1">
    <source>
        <dbReference type="EMBL" id="MBY9073481.1"/>
    </source>
</evidence>
<dbReference type="Proteomes" id="UP000754710">
    <property type="component" value="Unassembled WGS sequence"/>
</dbReference>
<sequence>MGYSRCRICNAQNGNLELTDDVFIWPEGLAHYVRDHAVRLPVEFVVQHAGQMESLTDGLVVDDEWWRSQASTSH</sequence>
<proteinExistence type="predicted"/>
<name>A0ABS7RFE4_9ACTN</name>
<protein>
    <submittedName>
        <fullName evidence="1">Uncharacterized protein</fullName>
    </submittedName>
</protein>
<comment type="caution">
    <text evidence="1">The sequence shown here is derived from an EMBL/GenBank/DDBJ whole genome shotgun (WGS) entry which is preliminary data.</text>
</comment>
<reference evidence="1 2" key="1">
    <citation type="submission" date="2021-08" db="EMBL/GenBank/DDBJ databases">
        <title>Nocardioides bacterium WL0053 sp. nov., isolated from the sediment.</title>
        <authorList>
            <person name="Wang L."/>
            <person name="Zhang D."/>
            <person name="Zhang A."/>
        </authorList>
    </citation>
    <scope>NUCLEOTIDE SEQUENCE [LARGE SCALE GENOMIC DNA]</scope>
    <source>
        <strain evidence="1 2">WL0053</strain>
    </source>
</reference>